<keyword evidence="10" id="KW-1185">Reference proteome</keyword>
<dbReference type="GO" id="GO:0045944">
    <property type="term" value="P:positive regulation of transcription by RNA polymerase II"/>
    <property type="evidence" value="ECO:0007669"/>
    <property type="project" value="TreeGrafter"/>
</dbReference>
<dbReference type="STRING" id="413071.G9MY05"/>
<dbReference type="Pfam" id="PF04082">
    <property type="entry name" value="Fungal_trans"/>
    <property type="match status" value="1"/>
</dbReference>
<gene>
    <name evidence="9" type="ORF">TRIVIDRAFT_115204</name>
</gene>
<evidence type="ECO:0000256" key="5">
    <source>
        <dbReference type="ARBA" id="ARBA00023125"/>
    </source>
</evidence>
<comment type="caution">
    <text evidence="9">The sequence shown here is derived from an EMBL/GenBank/DDBJ whole genome shotgun (WGS) entry which is preliminary data.</text>
</comment>
<dbReference type="CDD" id="cd00067">
    <property type="entry name" value="GAL4"/>
    <property type="match status" value="1"/>
</dbReference>
<keyword evidence="4" id="KW-0805">Transcription regulation</keyword>
<reference evidence="9 10" key="1">
    <citation type="journal article" date="2011" name="Genome Biol.">
        <title>Comparative genome sequence analysis underscores mycoparasitism as the ancestral life style of Trichoderma.</title>
        <authorList>
            <person name="Kubicek C.P."/>
            <person name="Herrera-Estrella A."/>
            <person name="Seidl-Seiboth V."/>
            <person name="Martinez D.A."/>
            <person name="Druzhinina I.S."/>
            <person name="Thon M."/>
            <person name="Zeilinger S."/>
            <person name="Casas-Flores S."/>
            <person name="Horwitz B.A."/>
            <person name="Mukherjee P.K."/>
            <person name="Mukherjee M."/>
            <person name="Kredics L."/>
            <person name="Alcaraz L.D."/>
            <person name="Aerts A."/>
            <person name="Antal Z."/>
            <person name="Atanasova L."/>
            <person name="Cervantes-Badillo M.G."/>
            <person name="Challacombe J."/>
            <person name="Chertkov O."/>
            <person name="McCluskey K."/>
            <person name="Coulpier F."/>
            <person name="Deshpande N."/>
            <person name="von Doehren H."/>
            <person name="Ebbole D.J."/>
            <person name="Esquivel-Naranjo E.U."/>
            <person name="Fekete E."/>
            <person name="Flipphi M."/>
            <person name="Glaser F."/>
            <person name="Gomez-Rodriguez E.Y."/>
            <person name="Gruber S."/>
            <person name="Han C."/>
            <person name="Henrissat B."/>
            <person name="Hermosa R."/>
            <person name="Hernandez-Onate M."/>
            <person name="Karaffa L."/>
            <person name="Kosti I."/>
            <person name="Le Crom S."/>
            <person name="Lindquist E."/>
            <person name="Lucas S."/>
            <person name="Luebeck M."/>
            <person name="Luebeck P.S."/>
            <person name="Margeot A."/>
            <person name="Metz B."/>
            <person name="Misra M."/>
            <person name="Nevalainen H."/>
            <person name="Omann M."/>
            <person name="Packer N."/>
            <person name="Perrone G."/>
            <person name="Uresti-Rivera E.E."/>
            <person name="Salamov A."/>
            <person name="Schmoll M."/>
            <person name="Seiboth B."/>
            <person name="Shapiro H."/>
            <person name="Sukno S."/>
            <person name="Tamayo-Ramos J.A."/>
            <person name="Tisch D."/>
            <person name="Wiest A."/>
            <person name="Wilkinson H.H."/>
            <person name="Zhang M."/>
            <person name="Coutinho P.M."/>
            <person name="Kenerley C.M."/>
            <person name="Monte E."/>
            <person name="Baker S.E."/>
            <person name="Grigoriev I.V."/>
        </authorList>
    </citation>
    <scope>NUCLEOTIDE SEQUENCE [LARGE SCALE GENOMIC DNA]</scope>
    <source>
        <strain evidence="10">Gv29-8 / FGSC 10586</strain>
    </source>
</reference>
<dbReference type="GO" id="GO:0043565">
    <property type="term" value="F:sequence-specific DNA binding"/>
    <property type="evidence" value="ECO:0007669"/>
    <property type="project" value="TreeGrafter"/>
</dbReference>
<dbReference type="Proteomes" id="UP000007115">
    <property type="component" value="Unassembled WGS sequence"/>
</dbReference>
<dbReference type="Gene3D" id="4.10.240.10">
    <property type="entry name" value="Zn(2)-C6 fungal-type DNA-binding domain"/>
    <property type="match status" value="1"/>
</dbReference>
<feature type="domain" description="Zn(2)-C6 fungal-type" evidence="8">
    <location>
        <begin position="9"/>
        <end position="37"/>
    </location>
</feature>
<proteinExistence type="predicted"/>
<dbReference type="PANTHER" id="PTHR47782:SF12">
    <property type="entry name" value="ZN(II)2CYS6 TRANSCRIPTION FACTOR (EUROFUNG)"/>
    <property type="match status" value="1"/>
</dbReference>
<dbReference type="RefSeq" id="XP_013954958.1">
    <property type="nucleotide sequence ID" value="XM_014099483.1"/>
</dbReference>
<evidence type="ECO:0000313" key="9">
    <source>
        <dbReference type="EMBL" id="EHK20765.1"/>
    </source>
</evidence>
<keyword evidence="7" id="KW-0539">Nucleus</keyword>
<dbReference type="EMBL" id="ABDF02000078">
    <property type="protein sequence ID" value="EHK20765.1"/>
    <property type="molecule type" value="Genomic_DNA"/>
</dbReference>
<evidence type="ECO:0000256" key="1">
    <source>
        <dbReference type="ARBA" id="ARBA00004123"/>
    </source>
</evidence>
<dbReference type="OMA" id="WYLLHTI"/>
<dbReference type="HOGENOM" id="CLU_006173_1_1_1"/>
<dbReference type="GeneID" id="25787011"/>
<evidence type="ECO:0000256" key="7">
    <source>
        <dbReference type="ARBA" id="ARBA00023242"/>
    </source>
</evidence>
<dbReference type="InterPro" id="IPR036864">
    <property type="entry name" value="Zn2-C6_fun-type_DNA-bd_sf"/>
</dbReference>
<dbReference type="GO" id="GO:0006351">
    <property type="term" value="P:DNA-templated transcription"/>
    <property type="evidence" value="ECO:0007669"/>
    <property type="project" value="InterPro"/>
</dbReference>
<protein>
    <recommendedName>
        <fullName evidence="8">Zn(2)-C6 fungal-type domain-containing protein</fullName>
    </recommendedName>
</protein>
<dbReference type="SMART" id="SM00906">
    <property type="entry name" value="Fungal_trans"/>
    <property type="match status" value="1"/>
</dbReference>
<keyword evidence="6" id="KW-0804">Transcription</keyword>
<dbReference type="OrthoDB" id="25921at2759"/>
<dbReference type="InterPro" id="IPR007219">
    <property type="entry name" value="XnlR_reg_dom"/>
</dbReference>
<keyword evidence="2" id="KW-0479">Metal-binding</keyword>
<dbReference type="PROSITE" id="PS50048">
    <property type="entry name" value="ZN2_CY6_FUNGAL_2"/>
    <property type="match status" value="1"/>
</dbReference>
<dbReference type="PANTHER" id="PTHR47782">
    <property type="entry name" value="ZN(II)2CYS6 TRANSCRIPTION FACTOR (EUROFUNG)-RELATED"/>
    <property type="match status" value="1"/>
</dbReference>
<dbReference type="GO" id="GO:0000981">
    <property type="term" value="F:DNA-binding transcription factor activity, RNA polymerase II-specific"/>
    <property type="evidence" value="ECO:0007669"/>
    <property type="project" value="InterPro"/>
</dbReference>
<dbReference type="InterPro" id="IPR001138">
    <property type="entry name" value="Zn2Cys6_DnaBD"/>
</dbReference>
<dbReference type="GO" id="GO:0005634">
    <property type="term" value="C:nucleus"/>
    <property type="evidence" value="ECO:0007669"/>
    <property type="project" value="UniProtKB-SubCell"/>
</dbReference>
<keyword evidence="5" id="KW-0238">DNA-binding</keyword>
<evidence type="ECO:0000256" key="2">
    <source>
        <dbReference type="ARBA" id="ARBA00022723"/>
    </source>
</evidence>
<organism evidence="9 10">
    <name type="scientific">Hypocrea virens (strain Gv29-8 / FGSC 10586)</name>
    <name type="common">Gliocladium virens</name>
    <name type="synonym">Trichoderma virens</name>
    <dbReference type="NCBI Taxonomy" id="413071"/>
    <lineage>
        <taxon>Eukaryota</taxon>
        <taxon>Fungi</taxon>
        <taxon>Dikarya</taxon>
        <taxon>Ascomycota</taxon>
        <taxon>Pezizomycotina</taxon>
        <taxon>Sordariomycetes</taxon>
        <taxon>Hypocreomycetidae</taxon>
        <taxon>Hypocreales</taxon>
        <taxon>Hypocreaceae</taxon>
        <taxon>Trichoderma</taxon>
    </lineage>
</organism>
<dbReference type="SUPFAM" id="SSF57701">
    <property type="entry name" value="Zn2/Cys6 DNA-binding domain"/>
    <property type="match status" value="1"/>
</dbReference>
<accession>G9MY05</accession>
<keyword evidence="3" id="KW-0862">Zinc</keyword>
<evidence type="ECO:0000256" key="4">
    <source>
        <dbReference type="ARBA" id="ARBA00023015"/>
    </source>
</evidence>
<dbReference type="VEuPathDB" id="FungiDB:TRIVIDRAFT_115204"/>
<sequence>RRNRKVFAACQRCRYRKIRCDGSFPSCANCQKAGEPCLDPHREKRFLEGDYVVSLEQKVRSLEAIIANRCPDIDLAAIASVRQQVDSSNSVPPTTSPWAPSGHVQSDTELLTHVIALVSLNGSSEPKYLGPSSGFSFAKLLASPGLRLDQRIRDGDKPDAGARASAEYHAVPLPPFHEAAILAEAFFDEVQWQYPFLHKPSFLSSLREVYNDKGQSQAESSYAVGSDVANVYFQVFMVLAVGASTVSKTLSMAKDAGNYYVSAMQYSDGALYNVSLLTTQNHLLLAMHALFNPRSDTNIWFMNYLLMASCIDLGLHRDVGPRQDNLPKEAILKEEMRRRVFWSCYCLDRNVGTALGRSLGIRNEACDVPNWSPISCSIHLSRLAIIITDMKLHLYRISIPWPSDLHSWRDSTYRDLIEWKAATSLLSSGKASFFAHLEVSYYPAVMLLYRPSPRFPKLSMDTAHICSDSSIKVIEIFDSLQRLGKMQYSVLSVHSTLLSGLTMLYSAQICCKNDASEEMRRLPNDIKICSSILSTMAELGWAHAKRSLSVFNTIGRVTVR</sequence>
<feature type="non-terminal residue" evidence="9">
    <location>
        <position position="1"/>
    </location>
</feature>
<evidence type="ECO:0000259" key="8">
    <source>
        <dbReference type="PROSITE" id="PS50048"/>
    </source>
</evidence>
<dbReference type="Pfam" id="PF00172">
    <property type="entry name" value="Zn_clus"/>
    <property type="match status" value="1"/>
</dbReference>
<evidence type="ECO:0000256" key="6">
    <source>
        <dbReference type="ARBA" id="ARBA00023163"/>
    </source>
</evidence>
<comment type="subcellular location">
    <subcellularLocation>
        <location evidence="1">Nucleus</location>
    </subcellularLocation>
</comment>
<dbReference type="SMART" id="SM00066">
    <property type="entry name" value="GAL4"/>
    <property type="match status" value="1"/>
</dbReference>
<dbReference type="InterPro" id="IPR052202">
    <property type="entry name" value="Yeast_MetPath_Reg"/>
</dbReference>
<dbReference type="CDD" id="cd12148">
    <property type="entry name" value="fungal_TF_MHR"/>
    <property type="match status" value="1"/>
</dbReference>
<dbReference type="eggNOG" id="ENOG502SHT0">
    <property type="taxonomic scope" value="Eukaryota"/>
</dbReference>
<dbReference type="GO" id="GO:0008270">
    <property type="term" value="F:zinc ion binding"/>
    <property type="evidence" value="ECO:0007669"/>
    <property type="project" value="InterPro"/>
</dbReference>
<name>G9MY05_HYPVG</name>
<evidence type="ECO:0000313" key="10">
    <source>
        <dbReference type="Proteomes" id="UP000007115"/>
    </source>
</evidence>
<dbReference type="AlphaFoldDB" id="G9MY05"/>
<dbReference type="PROSITE" id="PS00463">
    <property type="entry name" value="ZN2_CY6_FUNGAL_1"/>
    <property type="match status" value="1"/>
</dbReference>
<evidence type="ECO:0000256" key="3">
    <source>
        <dbReference type="ARBA" id="ARBA00022833"/>
    </source>
</evidence>
<feature type="non-terminal residue" evidence="9">
    <location>
        <position position="560"/>
    </location>
</feature>
<dbReference type="InParanoid" id="G9MY05"/>